<proteinExistence type="predicted"/>
<sequence length="230" mass="26844">MSNITINESSFEDVNYQQKIFDLLSESVKINQSDFIPLPLESKSSSPITINESSFEDINYQQKIFDLLSESYLLKPKENFINYSFERKQLGFFEYYKDNGQRVKKPYYSQMFKSEPDVDGNYSFVSIPNIEKLLEKKVFQDVIEEVNPKYSVVEVAGNHMRINTYTSQLYYSIGDGVSFESYYEITTLYLDNLSSSETTLYINNIGIILIYLQFTLSDDQEIILEENLTI</sequence>
<name>A0A2S7I3C2_9FLAO</name>
<evidence type="ECO:0000313" key="2">
    <source>
        <dbReference type="Proteomes" id="UP000238565"/>
    </source>
</evidence>
<gene>
    <name evidence="1" type="ORF">C3729_10440</name>
</gene>
<dbReference type="RefSeq" id="WP_104794086.1">
    <property type="nucleotide sequence ID" value="NZ_PTPZ01000006.1"/>
</dbReference>
<protein>
    <submittedName>
        <fullName evidence="1">Uncharacterized protein</fullName>
    </submittedName>
</protein>
<dbReference type="EMBL" id="PTPZ01000006">
    <property type="protein sequence ID" value="PPZ91082.1"/>
    <property type="molecule type" value="Genomic_DNA"/>
</dbReference>
<evidence type="ECO:0000313" key="1">
    <source>
        <dbReference type="EMBL" id="PPZ91082.1"/>
    </source>
</evidence>
<reference evidence="1 2" key="1">
    <citation type="submission" date="2018-02" db="EMBL/GenBank/DDBJ databases">
        <title>Draft genome sequence of bacterial isolates from marine environment.</title>
        <authorList>
            <person name="Singh S.K."/>
            <person name="Hill R."/>
            <person name="Major S."/>
            <person name="Cai H."/>
            <person name="Li Y."/>
        </authorList>
    </citation>
    <scope>NUCLEOTIDE SEQUENCE [LARGE SCALE GENOMIC DNA]</scope>
    <source>
        <strain evidence="1 2">IMET F</strain>
    </source>
</reference>
<organism evidence="1 2">
    <name type="scientific">Cloacibacterium normanense</name>
    <dbReference type="NCBI Taxonomy" id="237258"/>
    <lineage>
        <taxon>Bacteria</taxon>
        <taxon>Pseudomonadati</taxon>
        <taxon>Bacteroidota</taxon>
        <taxon>Flavobacteriia</taxon>
        <taxon>Flavobacteriales</taxon>
        <taxon>Weeksellaceae</taxon>
    </lineage>
</organism>
<dbReference type="AlphaFoldDB" id="A0A2S7I3C2"/>
<comment type="caution">
    <text evidence="1">The sequence shown here is derived from an EMBL/GenBank/DDBJ whole genome shotgun (WGS) entry which is preliminary data.</text>
</comment>
<dbReference type="Proteomes" id="UP000238565">
    <property type="component" value="Unassembled WGS sequence"/>
</dbReference>
<accession>A0A2S7I3C2</accession>